<dbReference type="InterPro" id="IPR051320">
    <property type="entry name" value="Viral_Replic_Matur_Polypro"/>
</dbReference>
<proteinExistence type="predicted"/>
<dbReference type="AlphaFoldDB" id="A0A5A7TW32"/>
<feature type="compositionally biased region" description="Basic and acidic residues" evidence="1">
    <location>
        <begin position="40"/>
        <end position="52"/>
    </location>
</feature>
<evidence type="ECO:0000313" key="5">
    <source>
        <dbReference type="EMBL" id="TYK08338.1"/>
    </source>
</evidence>
<protein>
    <submittedName>
        <fullName evidence="4">Ty3-gypsy retroelement transposase</fullName>
    </submittedName>
</protein>
<dbReference type="CDD" id="cd01647">
    <property type="entry name" value="RT_LTR"/>
    <property type="match status" value="1"/>
</dbReference>
<feature type="domain" description="Reverse transcriptase" evidence="2">
    <location>
        <begin position="422"/>
        <end position="487"/>
    </location>
</feature>
<accession>A0A5A7TW32</accession>
<evidence type="ECO:0000313" key="6">
    <source>
        <dbReference type="Proteomes" id="UP000321393"/>
    </source>
</evidence>
<dbReference type="PANTHER" id="PTHR33064:SF37">
    <property type="entry name" value="RIBONUCLEASE H"/>
    <property type="match status" value="1"/>
</dbReference>
<comment type="caution">
    <text evidence="4">The sequence shown here is derived from an EMBL/GenBank/DDBJ whole genome shotgun (WGS) entry which is preliminary data.</text>
</comment>
<dbReference type="Gene3D" id="3.10.10.10">
    <property type="entry name" value="HIV Type 1 Reverse Transcriptase, subunit A, domain 1"/>
    <property type="match status" value="1"/>
</dbReference>
<dbReference type="InterPro" id="IPR043128">
    <property type="entry name" value="Rev_trsase/Diguanyl_cyclase"/>
</dbReference>
<feature type="compositionally biased region" description="Basic and acidic residues" evidence="1">
    <location>
        <begin position="71"/>
        <end position="88"/>
    </location>
</feature>
<evidence type="ECO:0000259" key="2">
    <source>
        <dbReference type="Pfam" id="PF00078"/>
    </source>
</evidence>
<evidence type="ECO:0000313" key="7">
    <source>
        <dbReference type="Proteomes" id="UP000321947"/>
    </source>
</evidence>
<dbReference type="Proteomes" id="UP000321393">
    <property type="component" value="Unassembled WGS sequence"/>
</dbReference>
<dbReference type="SUPFAM" id="SSF56672">
    <property type="entry name" value="DNA/RNA polymerases"/>
    <property type="match status" value="1"/>
</dbReference>
<organism evidence="4 6">
    <name type="scientific">Cucumis melo var. makuwa</name>
    <name type="common">Oriental melon</name>
    <dbReference type="NCBI Taxonomy" id="1194695"/>
    <lineage>
        <taxon>Eukaryota</taxon>
        <taxon>Viridiplantae</taxon>
        <taxon>Streptophyta</taxon>
        <taxon>Embryophyta</taxon>
        <taxon>Tracheophyta</taxon>
        <taxon>Spermatophyta</taxon>
        <taxon>Magnoliopsida</taxon>
        <taxon>eudicotyledons</taxon>
        <taxon>Gunneridae</taxon>
        <taxon>Pentapetalae</taxon>
        <taxon>rosids</taxon>
        <taxon>fabids</taxon>
        <taxon>Cucurbitales</taxon>
        <taxon>Cucurbitaceae</taxon>
        <taxon>Benincaseae</taxon>
        <taxon>Cucumis</taxon>
    </lineage>
</organism>
<dbReference type="EMBL" id="SSTE01013117">
    <property type="protein sequence ID" value="KAA0047682.1"/>
    <property type="molecule type" value="Genomic_DNA"/>
</dbReference>
<evidence type="ECO:0000256" key="1">
    <source>
        <dbReference type="SAM" id="MobiDB-lite"/>
    </source>
</evidence>
<dbReference type="Proteomes" id="UP000321947">
    <property type="component" value="Unassembled WGS sequence"/>
</dbReference>
<dbReference type="Gene3D" id="3.30.70.270">
    <property type="match status" value="1"/>
</dbReference>
<sequence>MPVIEASLSEIAKNFELMRLQSEKQQQKLLMLMESTAEERSMMSERLTKSTIRDSATAKGKENEATSSRVIETDRNIGDSQNEKKTDNNENATNRNKFKKVEMHVFNGEDPNSWPFRVERFLQIKQKTTVEEYRNLFDKLVAPLSDLQERVVEETFMNGLFPWIKAEVAFCRPKGLAEMMKIAQVVENREIIKGEANLSGFSGGKYAPQASVSAKTGASYATRENKGNTTFPIRTITLRSSNSGEVHKEAHNFVSEKLVKKLQLPTKETEHYGVILGSGTVIQGKGICEALEGKQVCIKGDPSLTKARVSLKSMMIKSWGEQDEGFLIECRALEVKGLIRTECCKADVNPKVVNPVLSILDQFTDVFEWPDKLPPRRDIEHQIHLKKGTDPINVRPYQYGYHQKEEMEKLVKEMLALGASINAIFKPHMRKFVSVFFDDILIYSKNVDEHVNHMELVLSILRKHELYANKKKCSFVQSKVEYLGHVISGEGVWFHSSTLNSVAEEGGFKWNEEGEEAFEKLKQAMMSLPVLALPNFSQTFEIETDASDYGIDGSCFGFPTMETILVGGKFLLLDSVIVEERKKSHTFHTCEAKRSLSS</sequence>
<dbReference type="EMBL" id="SSTD01012901">
    <property type="protein sequence ID" value="TYK08338.1"/>
    <property type="molecule type" value="Genomic_DNA"/>
</dbReference>
<dbReference type="InterPro" id="IPR041577">
    <property type="entry name" value="RT_RNaseH_2"/>
</dbReference>
<evidence type="ECO:0000259" key="3">
    <source>
        <dbReference type="Pfam" id="PF17919"/>
    </source>
</evidence>
<dbReference type="PANTHER" id="PTHR33064">
    <property type="entry name" value="POL PROTEIN"/>
    <property type="match status" value="1"/>
</dbReference>
<feature type="domain" description="Reverse transcriptase/retrotransposon-derived protein RNase H-like" evidence="3">
    <location>
        <begin position="510"/>
        <end position="552"/>
    </location>
</feature>
<dbReference type="InterPro" id="IPR000477">
    <property type="entry name" value="RT_dom"/>
</dbReference>
<dbReference type="Pfam" id="PF00078">
    <property type="entry name" value="RVT_1"/>
    <property type="match status" value="1"/>
</dbReference>
<name>A0A5A7TW32_CUCMM</name>
<dbReference type="InterPro" id="IPR043502">
    <property type="entry name" value="DNA/RNA_pol_sf"/>
</dbReference>
<dbReference type="Pfam" id="PF17919">
    <property type="entry name" value="RT_RNaseH_2"/>
    <property type="match status" value="1"/>
</dbReference>
<gene>
    <name evidence="5" type="ORF">E5676_scaffold648G001380</name>
    <name evidence="4" type="ORF">E6C27_scaffold115G001840</name>
</gene>
<feature type="region of interest" description="Disordered" evidence="1">
    <location>
        <begin position="40"/>
        <end position="95"/>
    </location>
</feature>
<evidence type="ECO:0000313" key="4">
    <source>
        <dbReference type="EMBL" id="KAA0047682.1"/>
    </source>
</evidence>
<reference evidence="6 7" key="1">
    <citation type="submission" date="2019-08" db="EMBL/GenBank/DDBJ databases">
        <title>Draft genome sequences of two oriental melons (Cucumis melo L. var makuwa).</title>
        <authorList>
            <person name="Kwon S.-Y."/>
        </authorList>
    </citation>
    <scope>NUCLEOTIDE SEQUENCE [LARGE SCALE GENOMIC DNA]</scope>
    <source>
        <strain evidence="7">cv. Chang Bougi</strain>
        <strain evidence="6">cv. SW 3</strain>
        <tissue evidence="4">Leaf</tissue>
    </source>
</reference>